<proteinExistence type="predicted"/>
<feature type="compositionally biased region" description="Basic and acidic residues" evidence="3">
    <location>
        <begin position="16"/>
        <end position="27"/>
    </location>
</feature>
<feature type="domain" description="RRM" evidence="4">
    <location>
        <begin position="99"/>
        <end position="181"/>
    </location>
</feature>
<dbReference type="GO" id="GO:0005730">
    <property type="term" value="C:nucleolus"/>
    <property type="evidence" value="ECO:0007669"/>
    <property type="project" value="TreeGrafter"/>
</dbReference>
<sequence length="450" mass="49157">MSSSSSARSSASPEPPSKRKREEKNAEDSDNSNSSSSDSESEEEAVDDDVPALSHAEKRRQKKKEKLAALKGDEEVPPTKKRKLDNQKAAVESALKRQNSVWVGNLSFKTTPEALRNFFDGVGEITRIHMPMKIALRPNMPPENRGFAYVDFATPDAKIVAITLSEKPLVGRKLLIKDGDDFAGRPAAPAVEESSGGKTHSKTALKILRAQKQPPAPTLFLGNLPFETTEDHIRQLFDAHRRKPGKEKKDAEEENDDEKPKETGDDWIRKIRLGTFEDSGLCKGFAFVDFSSTDNATSTLINPKNHHLNGRNLVVEYASADAVKRGPNKPKPVEGEGSWKDSRKKSGSRPTNGRPNKPFRKFDRDTGGGAVGESEDSSERREDKGESHLGDDEPGVDHSAVGRRSGGRGVDGAPRHKGPRNRPKPGAALAQAKRGCVCHGFHPATSGGRR</sequence>
<evidence type="ECO:0000256" key="2">
    <source>
        <dbReference type="PROSITE-ProRule" id="PRU00176"/>
    </source>
</evidence>
<keyword evidence="6" id="KW-1185">Reference proteome</keyword>
<dbReference type="PANTHER" id="PTHR23236:SF95">
    <property type="entry name" value="NUCLEOLAR PROTEIN 13"/>
    <property type="match status" value="1"/>
</dbReference>
<feature type="region of interest" description="Disordered" evidence="3">
    <location>
        <begin position="238"/>
        <end position="263"/>
    </location>
</feature>
<feature type="region of interest" description="Disordered" evidence="3">
    <location>
        <begin position="1"/>
        <end position="85"/>
    </location>
</feature>
<dbReference type="InterPro" id="IPR012677">
    <property type="entry name" value="Nucleotide-bd_a/b_plait_sf"/>
</dbReference>
<reference evidence="5" key="1">
    <citation type="journal article" date="2019" name="Environ. Microbiol.">
        <title>Fungal ecological strategies reflected in gene transcription - a case study of two litter decomposers.</title>
        <authorList>
            <person name="Barbi F."/>
            <person name="Kohler A."/>
            <person name="Barry K."/>
            <person name="Baskaran P."/>
            <person name="Daum C."/>
            <person name="Fauchery L."/>
            <person name="Ihrmark K."/>
            <person name="Kuo A."/>
            <person name="LaButti K."/>
            <person name="Lipzen A."/>
            <person name="Morin E."/>
            <person name="Grigoriev I.V."/>
            <person name="Henrissat B."/>
            <person name="Lindahl B."/>
            <person name="Martin F."/>
        </authorList>
    </citation>
    <scope>NUCLEOTIDE SEQUENCE</scope>
    <source>
        <strain evidence="5">JB14</strain>
    </source>
</reference>
<dbReference type="Proteomes" id="UP000799118">
    <property type="component" value="Unassembled WGS sequence"/>
</dbReference>
<dbReference type="Pfam" id="PF00076">
    <property type="entry name" value="RRM_1"/>
    <property type="match status" value="1"/>
</dbReference>
<evidence type="ECO:0000259" key="4">
    <source>
        <dbReference type="PROSITE" id="PS50102"/>
    </source>
</evidence>
<evidence type="ECO:0000313" key="6">
    <source>
        <dbReference type="Proteomes" id="UP000799118"/>
    </source>
</evidence>
<organism evidence="5 6">
    <name type="scientific">Gymnopus androsaceus JB14</name>
    <dbReference type="NCBI Taxonomy" id="1447944"/>
    <lineage>
        <taxon>Eukaryota</taxon>
        <taxon>Fungi</taxon>
        <taxon>Dikarya</taxon>
        <taxon>Basidiomycota</taxon>
        <taxon>Agaricomycotina</taxon>
        <taxon>Agaricomycetes</taxon>
        <taxon>Agaricomycetidae</taxon>
        <taxon>Agaricales</taxon>
        <taxon>Marasmiineae</taxon>
        <taxon>Omphalotaceae</taxon>
        <taxon>Gymnopus</taxon>
    </lineage>
</organism>
<dbReference type="Gene3D" id="3.30.70.330">
    <property type="match status" value="2"/>
</dbReference>
<dbReference type="SMART" id="SM00360">
    <property type="entry name" value="RRM"/>
    <property type="match status" value="2"/>
</dbReference>
<feature type="region of interest" description="Disordered" evidence="3">
    <location>
        <begin position="320"/>
        <end position="450"/>
    </location>
</feature>
<feature type="compositionally biased region" description="Basic and acidic residues" evidence="3">
    <location>
        <begin position="377"/>
        <end position="391"/>
    </location>
</feature>
<dbReference type="OrthoDB" id="439808at2759"/>
<evidence type="ECO:0000256" key="3">
    <source>
        <dbReference type="SAM" id="MobiDB-lite"/>
    </source>
</evidence>
<dbReference type="PROSITE" id="PS50102">
    <property type="entry name" value="RRM"/>
    <property type="match status" value="2"/>
</dbReference>
<feature type="compositionally biased region" description="Basic and acidic residues" evidence="3">
    <location>
        <begin position="331"/>
        <end position="341"/>
    </location>
</feature>
<evidence type="ECO:0000256" key="1">
    <source>
        <dbReference type="ARBA" id="ARBA00022884"/>
    </source>
</evidence>
<dbReference type="PANTHER" id="PTHR23236">
    <property type="entry name" value="EUKARYOTIC TRANSLATION INITIATION FACTOR 4B/4H"/>
    <property type="match status" value="1"/>
</dbReference>
<dbReference type="AlphaFoldDB" id="A0A6A4I4Q9"/>
<feature type="compositionally biased region" description="Basic and acidic residues" evidence="3">
    <location>
        <begin position="66"/>
        <end position="78"/>
    </location>
</feature>
<feature type="compositionally biased region" description="Low complexity" evidence="3">
    <location>
        <begin position="1"/>
        <end position="12"/>
    </location>
</feature>
<evidence type="ECO:0000313" key="5">
    <source>
        <dbReference type="EMBL" id="KAE9404880.1"/>
    </source>
</evidence>
<protein>
    <recommendedName>
        <fullName evidence="4">RRM domain-containing protein</fullName>
    </recommendedName>
</protein>
<feature type="domain" description="RRM" evidence="4">
    <location>
        <begin position="217"/>
        <end position="320"/>
    </location>
</feature>
<feature type="compositionally biased region" description="Acidic residues" evidence="3">
    <location>
        <begin position="39"/>
        <end position="50"/>
    </location>
</feature>
<accession>A0A6A4I4Q9</accession>
<dbReference type="InterPro" id="IPR000504">
    <property type="entry name" value="RRM_dom"/>
</dbReference>
<dbReference type="GO" id="GO:0003723">
    <property type="term" value="F:RNA binding"/>
    <property type="evidence" value="ECO:0007669"/>
    <property type="project" value="UniProtKB-UniRule"/>
</dbReference>
<name>A0A6A4I4Q9_9AGAR</name>
<keyword evidence="1 2" id="KW-0694">RNA-binding</keyword>
<dbReference type="InterPro" id="IPR035979">
    <property type="entry name" value="RBD_domain_sf"/>
</dbReference>
<dbReference type="EMBL" id="ML769413">
    <property type="protein sequence ID" value="KAE9404880.1"/>
    <property type="molecule type" value="Genomic_DNA"/>
</dbReference>
<dbReference type="SUPFAM" id="SSF54928">
    <property type="entry name" value="RNA-binding domain, RBD"/>
    <property type="match status" value="2"/>
</dbReference>
<gene>
    <name evidence="5" type="ORF">BT96DRAFT_877317</name>
</gene>